<accession>A0A1V0SIQ7</accession>
<proteinExistence type="predicted"/>
<gene>
    <name evidence="1" type="ORF">Klosneuvirus_1_398</name>
</gene>
<protein>
    <submittedName>
        <fullName evidence="1">Uncharacterized protein</fullName>
    </submittedName>
</protein>
<reference evidence="1" key="1">
    <citation type="journal article" date="2017" name="Science">
        <title>Giant viruses with an expanded complement of translation system components.</title>
        <authorList>
            <person name="Schulz F."/>
            <person name="Yutin N."/>
            <person name="Ivanova N.N."/>
            <person name="Ortega D.R."/>
            <person name="Lee T.K."/>
            <person name="Vierheilig J."/>
            <person name="Daims H."/>
            <person name="Horn M."/>
            <person name="Wagner M."/>
            <person name="Jensen G.J."/>
            <person name="Kyrpides N.C."/>
            <person name="Koonin E.V."/>
            <person name="Woyke T."/>
        </authorList>
    </citation>
    <scope>NUCLEOTIDE SEQUENCE</scope>
    <source>
        <strain evidence="1">KNV1</strain>
    </source>
</reference>
<name>A0A1V0SIQ7_9VIRU</name>
<dbReference type="EMBL" id="KY684108">
    <property type="protein sequence ID" value="ARF11541.1"/>
    <property type="molecule type" value="Genomic_DNA"/>
</dbReference>
<evidence type="ECO:0000313" key="1">
    <source>
        <dbReference type="EMBL" id="ARF11541.1"/>
    </source>
</evidence>
<sequence>MVASGVIIYYGYKIKEADLRTLFENDFKSFYLNEKTKKLKTKKAKESVVYEYDRYVFINYLFEMIKEQNYDYKIIPTTLPCCSYKYNTDWIIGIEIGHIGIYSLNTVNPQILSDLDKYTNCLKDMLYKLKLHKCCHDKPELYFIADDCQKCT</sequence>
<organism evidence="1">
    <name type="scientific">Klosneuvirus KNV1</name>
    <dbReference type="NCBI Taxonomy" id="1977640"/>
    <lineage>
        <taxon>Viruses</taxon>
        <taxon>Varidnaviria</taxon>
        <taxon>Bamfordvirae</taxon>
        <taxon>Nucleocytoviricota</taxon>
        <taxon>Megaviricetes</taxon>
        <taxon>Imitervirales</taxon>
        <taxon>Mimiviridae</taxon>
        <taxon>Klosneuvirinae</taxon>
        <taxon>Klosneuvirus</taxon>
    </lineage>
</organism>